<dbReference type="Gene3D" id="3.40.50.1000">
    <property type="entry name" value="HAD superfamily/HAD-like"/>
    <property type="match status" value="1"/>
</dbReference>
<keyword evidence="2" id="KW-1185">Reference proteome</keyword>
<reference evidence="1 2" key="1">
    <citation type="submission" date="2019-09" db="EMBL/GenBank/DDBJ databases">
        <title>NBRP : Genome information of microbial organism related human and environment.</title>
        <authorList>
            <person name="Hattori M."/>
            <person name="Oshima K."/>
            <person name="Inaba H."/>
            <person name="Suda W."/>
            <person name="Sakamoto M."/>
            <person name="Iino T."/>
            <person name="Kitahara M."/>
            <person name="Oshida Y."/>
            <person name="Iida T."/>
            <person name="Kudo T."/>
            <person name="Itoh T."/>
            <person name="Ohkuma M."/>
        </authorList>
    </citation>
    <scope>NUCLEOTIDE SEQUENCE [LARGE SCALE GENOMIC DNA]</scope>
    <source>
        <strain evidence="1 2">Q-1</strain>
    </source>
</reference>
<dbReference type="SUPFAM" id="SSF56784">
    <property type="entry name" value="HAD-like"/>
    <property type="match status" value="1"/>
</dbReference>
<gene>
    <name evidence="1" type="ORF">JCM17846_27040</name>
</gene>
<proteinExistence type="predicted"/>
<accession>A0A5A7N9V6</accession>
<dbReference type="EMBL" id="BKCN01000016">
    <property type="protein sequence ID" value="GER05022.1"/>
    <property type="molecule type" value="Genomic_DNA"/>
</dbReference>
<dbReference type="InterPro" id="IPR023214">
    <property type="entry name" value="HAD_sf"/>
</dbReference>
<dbReference type="Pfam" id="PF13242">
    <property type="entry name" value="Hydrolase_like"/>
    <property type="match status" value="1"/>
</dbReference>
<dbReference type="InterPro" id="IPR036412">
    <property type="entry name" value="HAD-like_sf"/>
</dbReference>
<dbReference type="AlphaFoldDB" id="A0A5A7N9V6"/>
<name>A0A5A7N9V6_9PROT</name>
<organism evidence="1 2">
    <name type="scientific">Iodidimonas nitroreducens</name>
    <dbReference type="NCBI Taxonomy" id="1236968"/>
    <lineage>
        <taxon>Bacteria</taxon>
        <taxon>Pseudomonadati</taxon>
        <taxon>Pseudomonadota</taxon>
        <taxon>Alphaproteobacteria</taxon>
        <taxon>Iodidimonadales</taxon>
        <taxon>Iodidimonadaceae</taxon>
        <taxon>Iodidimonas</taxon>
    </lineage>
</organism>
<comment type="caution">
    <text evidence="1">The sequence shown here is derived from an EMBL/GenBank/DDBJ whole genome shotgun (WGS) entry which is preliminary data.</text>
</comment>
<evidence type="ECO:0000313" key="2">
    <source>
        <dbReference type="Proteomes" id="UP000324996"/>
    </source>
</evidence>
<evidence type="ECO:0000313" key="1">
    <source>
        <dbReference type="EMBL" id="GER05022.1"/>
    </source>
</evidence>
<dbReference type="Proteomes" id="UP000324996">
    <property type="component" value="Unassembled WGS sequence"/>
</dbReference>
<sequence length="46" mass="4906">MTPDQQLIIGDGLATDITGALGQSIKAILIESGIHHDDLRAHGWII</sequence>
<protein>
    <submittedName>
        <fullName evidence="1">Uncharacterized protein</fullName>
    </submittedName>
</protein>